<keyword evidence="7 8" id="KW-0472">Membrane</keyword>
<feature type="transmembrane region" description="Helical" evidence="9">
    <location>
        <begin position="117"/>
        <end position="141"/>
    </location>
</feature>
<evidence type="ECO:0000256" key="8">
    <source>
        <dbReference type="PIRNR" id="PIRNR037778"/>
    </source>
</evidence>
<comment type="caution">
    <text evidence="10">The sequence shown here is derived from an EMBL/GenBank/DDBJ whole genome shotgun (WGS) entry which is preliminary data.</text>
</comment>
<dbReference type="InterPro" id="IPR025720">
    <property type="entry name" value="RibU"/>
</dbReference>
<feature type="transmembrane region" description="Helical" evidence="9">
    <location>
        <begin position="21"/>
        <end position="40"/>
    </location>
</feature>
<evidence type="ECO:0000313" key="11">
    <source>
        <dbReference type="Proteomes" id="UP000886886"/>
    </source>
</evidence>
<feature type="transmembrane region" description="Helical" evidence="9">
    <location>
        <begin position="153"/>
        <end position="175"/>
    </location>
</feature>
<name>A0A9D0ZXK3_9FIRM</name>
<evidence type="ECO:0000256" key="6">
    <source>
        <dbReference type="ARBA" id="ARBA00022989"/>
    </source>
</evidence>
<comment type="function">
    <text evidence="8">Probably a riboflavin-binding protein that interacts with the energy-coupling factor (ECF) ABC-transporter complex.</text>
</comment>
<comment type="similarity">
    <text evidence="2 8">Belongs to the prokaryotic riboflavin transporter (P-RFT) (TC 2.A.87) family.</text>
</comment>
<dbReference type="Pfam" id="PF12822">
    <property type="entry name" value="ECF_trnsprt"/>
    <property type="match status" value="1"/>
</dbReference>
<evidence type="ECO:0000256" key="7">
    <source>
        <dbReference type="ARBA" id="ARBA00023136"/>
    </source>
</evidence>
<dbReference type="GO" id="GO:0032217">
    <property type="term" value="F:riboflavin transmembrane transporter activity"/>
    <property type="evidence" value="ECO:0007669"/>
    <property type="project" value="UniProtKB-UniRule"/>
</dbReference>
<sequence>MSSNVMTKNNTSTKVRFMAQIAMLTTVAEILMLFEIPLPFAPSFYEIDFSEVPILIGCFIMGPAAGVMMEFLKILLNFLINGTMTAGVGELANFLIGCALVVPAGMLYRMRKTRKQAIIGMAVGTLCMAVVGGVLNAFVLLPAYAAAFGGMDAIIAMGTAVNGSISGLSTFVLFAVVPFNLLKGILVSIVTFILYKYVSRVMIHND</sequence>
<dbReference type="Proteomes" id="UP000886886">
    <property type="component" value="Unassembled WGS sequence"/>
</dbReference>
<evidence type="ECO:0000256" key="2">
    <source>
        <dbReference type="ARBA" id="ARBA00005540"/>
    </source>
</evidence>
<feature type="transmembrane region" description="Helical" evidence="9">
    <location>
        <begin position="52"/>
        <end position="79"/>
    </location>
</feature>
<evidence type="ECO:0000256" key="5">
    <source>
        <dbReference type="ARBA" id="ARBA00022692"/>
    </source>
</evidence>
<gene>
    <name evidence="10" type="ORF">IAB26_14475</name>
</gene>
<protein>
    <recommendedName>
        <fullName evidence="8">Riboflavin transporter</fullName>
    </recommendedName>
</protein>
<reference evidence="10" key="2">
    <citation type="journal article" date="2021" name="PeerJ">
        <title>Extensive microbial diversity within the chicken gut microbiome revealed by metagenomics and culture.</title>
        <authorList>
            <person name="Gilroy R."/>
            <person name="Ravi A."/>
            <person name="Getino M."/>
            <person name="Pursley I."/>
            <person name="Horton D.L."/>
            <person name="Alikhan N.F."/>
            <person name="Baker D."/>
            <person name="Gharbi K."/>
            <person name="Hall N."/>
            <person name="Watson M."/>
            <person name="Adriaenssens E.M."/>
            <person name="Foster-Nyarko E."/>
            <person name="Jarju S."/>
            <person name="Secka A."/>
            <person name="Antonio M."/>
            <person name="Oren A."/>
            <person name="Chaudhuri R.R."/>
            <person name="La Ragione R."/>
            <person name="Hildebrand F."/>
            <person name="Pallen M.J."/>
        </authorList>
    </citation>
    <scope>NUCLEOTIDE SEQUENCE</scope>
    <source>
        <strain evidence="10">ChiSjej3B21-11622</strain>
    </source>
</reference>
<dbReference type="Gene3D" id="1.10.1760.20">
    <property type="match status" value="1"/>
</dbReference>
<keyword evidence="4 8" id="KW-1003">Cell membrane</keyword>
<dbReference type="InterPro" id="IPR024529">
    <property type="entry name" value="ECF_trnsprt_substrate-spec"/>
</dbReference>
<evidence type="ECO:0000256" key="4">
    <source>
        <dbReference type="ARBA" id="ARBA00022475"/>
    </source>
</evidence>
<dbReference type="EMBL" id="DVFT01000212">
    <property type="protein sequence ID" value="HIQ97751.1"/>
    <property type="molecule type" value="Genomic_DNA"/>
</dbReference>
<dbReference type="GO" id="GO:0005886">
    <property type="term" value="C:plasma membrane"/>
    <property type="evidence" value="ECO:0007669"/>
    <property type="project" value="UniProtKB-SubCell"/>
</dbReference>
<keyword evidence="5 9" id="KW-0812">Transmembrane</keyword>
<proteinExistence type="inferred from homology"/>
<evidence type="ECO:0000313" key="10">
    <source>
        <dbReference type="EMBL" id="HIQ97751.1"/>
    </source>
</evidence>
<accession>A0A9D0ZXK3</accession>
<dbReference type="PANTHER" id="PTHR38438">
    <property type="entry name" value="RIBOFLAVIN TRANSPORTER RIBU"/>
    <property type="match status" value="1"/>
</dbReference>
<dbReference type="AlphaFoldDB" id="A0A9D0ZXK3"/>
<feature type="transmembrane region" description="Helical" evidence="9">
    <location>
        <begin position="181"/>
        <end position="198"/>
    </location>
</feature>
<dbReference type="PANTHER" id="PTHR38438:SF1">
    <property type="entry name" value="RIBOFLAVIN TRANSPORTER RIBU"/>
    <property type="match status" value="1"/>
</dbReference>
<evidence type="ECO:0000256" key="3">
    <source>
        <dbReference type="ARBA" id="ARBA00022448"/>
    </source>
</evidence>
<evidence type="ECO:0000256" key="1">
    <source>
        <dbReference type="ARBA" id="ARBA00004651"/>
    </source>
</evidence>
<keyword evidence="3 8" id="KW-0813">Transport</keyword>
<evidence type="ECO:0000256" key="9">
    <source>
        <dbReference type="SAM" id="Phobius"/>
    </source>
</evidence>
<comment type="subcellular location">
    <subcellularLocation>
        <location evidence="1">Cell membrane</location>
        <topology evidence="1">Multi-pass membrane protein</topology>
    </subcellularLocation>
</comment>
<dbReference type="PIRSF" id="PIRSF037778">
    <property type="entry name" value="UCP037778_transp_RibU"/>
    <property type="match status" value="1"/>
</dbReference>
<reference evidence="10" key="1">
    <citation type="submission" date="2020-10" db="EMBL/GenBank/DDBJ databases">
        <authorList>
            <person name="Gilroy R."/>
        </authorList>
    </citation>
    <scope>NUCLEOTIDE SEQUENCE</scope>
    <source>
        <strain evidence="10">ChiSjej3B21-11622</strain>
    </source>
</reference>
<keyword evidence="6 9" id="KW-1133">Transmembrane helix</keyword>
<organism evidence="10 11">
    <name type="scientific">Candidatus Limivivens merdigallinarum</name>
    <dbReference type="NCBI Taxonomy" id="2840859"/>
    <lineage>
        <taxon>Bacteria</taxon>
        <taxon>Bacillati</taxon>
        <taxon>Bacillota</taxon>
        <taxon>Clostridia</taxon>
        <taxon>Lachnospirales</taxon>
        <taxon>Lachnospiraceae</taxon>
        <taxon>Lachnospiraceae incertae sedis</taxon>
        <taxon>Candidatus Limivivens</taxon>
    </lineage>
</organism>